<reference evidence="1 2" key="1">
    <citation type="journal article" date="2022" name="Hortic Res">
        <title>A haplotype resolved chromosomal level avocado genome allows analysis of novel avocado genes.</title>
        <authorList>
            <person name="Nath O."/>
            <person name="Fletcher S.J."/>
            <person name="Hayward A."/>
            <person name="Shaw L.M."/>
            <person name="Masouleh A.K."/>
            <person name="Furtado A."/>
            <person name="Henry R.J."/>
            <person name="Mitter N."/>
        </authorList>
    </citation>
    <scope>NUCLEOTIDE SEQUENCE [LARGE SCALE GENOMIC DNA]</scope>
    <source>
        <strain evidence="2">cv. Hass</strain>
    </source>
</reference>
<evidence type="ECO:0000313" key="1">
    <source>
        <dbReference type="EMBL" id="KAJ8636689.1"/>
    </source>
</evidence>
<keyword evidence="2" id="KW-1185">Reference proteome</keyword>
<comment type="caution">
    <text evidence="1">The sequence shown here is derived from an EMBL/GenBank/DDBJ whole genome shotgun (WGS) entry which is preliminary data.</text>
</comment>
<dbReference type="Proteomes" id="UP001234297">
    <property type="component" value="Chromosome 3"/>
</dbReference>
<sequence length="326" mass="36536">MATKGFRNKELLGIGGFGRVYRGMLPRSKIEVAVKRVSHESKQGIQEFIAEIVSLGRLHHRNIVQLLGYCRRKGELFLVYDYMPNGSLDKFLFDENKTLSWAQRFHIIKGVASGLYYLHEKWQQVVVHRDIKASNILLDSEMNARIGDFGLARLYDHGTNPKTTHVVGTVGYLAPELSRTGKATTSTDVYAFGAFMLEVVCGRRPIDRRSSAEVFILVDWVLEFWKKGAISEAKDPKLGSDFVVEEIERVLKLGVLCSHSIPAARPTMHQVTQFLDDNTNIPASLLDNFCVGVLNLKTVETDSHGANIPDFSLFTYPSSAEDSQPS</sequence>
<proteinExistence type="predicted"/>
<organism evidence="1 2">
    <name type="scientific">Persea americana</name>
    <name type="common">Avocado</name>
    <dbReference type="NCBI Taxonomy" id="3435"/>
    <lineage>
        <taxon>Eukaryota</taxon>
        <taxon>Viridiplantae</taxon>
        <taxon>Streptophyta</taxon>
        <taxon>Embryophyta</taxon>
        <taxon>Tracheophyta</taxon>
        <taxon>Spermatophyta</taxon>
        <taxon>Magnoliopsida</taxon>
        <taxon>Magnoliidae</taxon>
        <taxon>Laurales</taxon>
        <taxon>Lauraceae</taxon>
        <taxon>Persea</taxon>
    </lineage>
</organism>
<accession>A0ACC2LUH4</accession>
<dbReference type="EMBL" id="CM056811">
    <property type="protein sequence ID" value="KAJ8636689.1"/>
    <property type="molecule type" value="Genomic_DNA"/>
</dbReference>
<gene>
    <name evidence="1" type="ORF">MRB53_010956</name>
</gene>
<evidence type="ECO:0000313" key="2">
    <source>
        <dbReference type="Proteomes" id="UP001234297"/>
    </source>
</evidence>
<protein>
    <submittedName>
        <fullName evidence="1">Uncharacterized protein</fullName>
    </submittedName>
</protein>
<name>A0ACC2LUH4_PERAE</name>